<evidence type="ECO:0000256" key="6">
    <source>
        <dbReference type="RuleBase" id="RU362042"/>
    </source>
</evidence>
<dbReference type="PROSITE" id="PS00761">
    <property type="entry name" value="SPASE_I_3"/>
    <property type="match status" value="1"/>
</dbReference>
<reference evidence="8 9" key="1">
    <citation type="submission" date="2023-08" db="EMBL/GenBank/DDBJ databases">
        <title>Genome sequence of Thermaerobacter compostii strain Ins1, a spore-forming filamentous bacterium isolated from a deep geothermal reservoir.</title>
        <authorList>
            <person name="Bregnard D."/>
            <person name="Gonzalez D."/>
            <person name="Junier P."/>
        </authorList>
    </citation>
    <scope>NUCLEOTIDE SEQUENCE [LARGE SCALE GENOMIC DNA]</scope>
    <source>
        <strain evidence="8 9">Ins1</strain>
    </source>
</reference>
<dbReference type="EMBL" id="CP132508">
    <property type="protein sequence ID" value="WPD19955.1"/>
    <property type="molecule type" value="Genomic_DNA"/>
</dbReference>
<dbReference type="PROSITE" id="PS00760">
    <property type="entry name" value="SPASE_I_2"/>
    <property type="match status" value="1"/>
</dbReference>
<protein>
    <recommendedName>
        <fullName evidence="4 6">Signal peptidase I</fullName>
        <ecNumber evidence="4 6">3.4.21.89</ecNumber>
    </recommendedName>
</protein>
<dbReference type="PRINTS" id="PR00727">
    <property type="entry name" value="LEADERPTASE"/>
</dbReference>
<dbReference type="PANTHER" id="PTHR43390:SF1">
    <property type="entry name" value="CHLOROPLAST PROCESSING PEPTIDASE"/>
    <property type="match status" value="1"/>
</dbReference>
<evidence type="ECO:0000256" key="4">
    <source>
        <dbReference type="ARBA" id="ARBA00013208"/>
    </source>
</evidence>
<dbReference type="SUPFAM" id="SSF51306">
    <property type="entry name" value="LexA/Signal peptidase"/>
    <property type="match status" value="1"/>
</dbReference>
<dbReference type="RefSeq" id="WP_135225301.1">
    <property type="nucleotide sequence ID" value="NZ_CP132508.1"/>
</dbReference>
<keyword evidence="9" id="KW-1185">Reference proteome</keyword>
<evidence type="ECO:0000259" key="7">
    <source>
        <dbReference type="Pfam" id="PF10502"/>
    </source>
</evidence>
<dbReference type="NCBIfam" id="TIGR02227">
    <property type="entry name" value="sigpep_I_bact"/>
    <property type="match status" value="1"/>
</dbReference>
<comment type="catalytic activity">
    <reaction evidence="1 6">
        <text>Cleavage of hydrophobic, N-terminal signal or leader sequences from secreted and periplasmic proteins.</text>
        <dbReference type="EC" id="3.4.21.89"/>
    </reaction>
</comment>
<evidence type="ECO:0000256" key="3">
    <source>
        <dbReference type="ARBA" id="ARBA00009370"/>
    </source>
</evidence>
<sequence>MAARGSAAREVLQTLLVALVLALAIRAFVVESFVVDGVSMEPVLHDGERLLVDKLTYRWRAPRRFDVVVFRYPLDPSRDFVKRVIGLPGETVEIREGRVYVDGRPLAEPYVAERAPDFYPPVTVPPGHVFVLGDNRPHSDDSRSGWTVPIRDIIGRAWFVYWPPAEIGLVPHPQGP</sequence>
<keyword evidence="5 6" id="KW-0378">Hydrolase</keyword>
<keyword evidence="6" id="KW-0645">Protease</keyword>
<dbReference type="Proteomes" id="UP001304683">
    <property type="component" value="Chromosome"/>
</dbReference>
<accession>A0ABZ0QTX1</accession>
<dbReference type="Pfam" id="PF10502">
    <property type="entry name" value="Peptidase_S26"/>
    <property type="match status" value="1"/>
</dbReference>
<feature type="domain" description="Peptidase S26" evidence="7">
    <location>
        <begin position="9"/>
        <end position="162"/>
    </location>
</feature>
<gene>
    <name evidence="8" type="primary">lepB</name>
    <name evidence="8" type="ORF">Q5761_04725</name>
</gene>
<dbReference type="GO" id="GO:0009003">
    <property type="term" value="F:signal peptidase activity"/>
    <property type="evidence" value="ECO:0007669"/>
    <property type="project" value="UniProtKB-EC"/>
</dbReference>
<dbReference type="InterPro" id="IPR019533">
    <property type="entry name" value="Peptidase_S26"/>
</dbReference>
<dbReference type="InterPro" id="IPR019758">
    <property type="entry name" value="Pept_S26A_signal_pept_1_CS"/>
</dbReference>
<dbReference type="InterPro" id="IPR019757">
    <property type="entry name" value="Pept_S26A_signal_pept_1_Lys-AS"/>
</dbReference>
<dbReference type="InterPro" id="IPR036286">
    <property type="entry name" value="LexA/Signal_pep-like_sf"/>
</dbReference>
<dbReference type="EC" id="3.4.21.89" evidence="4 6"/>
<dbReference type="PANTHER" id="PTHR43390">
    <property type="entry name" value="SIGNAL PEPTIDASE I"/>
    <property type="match status" value="1"/>
</dbReference>
<dbReference type="Gene3D" id="2.10.109.10">
    <property type="entry name" value="Umud Fragment, subunit A"/>
    <property type="match status" value="1"/>
</dbReference>
<comment type="subcellular location">
    <subcellularLocation>
        <location evidence="2">Cell membrane</location>
        <topology evidence="2">Single-pass type II membrane protein</topology>
    </subcellularLocation>
    <subcellularLocation>
        <location evidence="6">Membrane</location>
        <topology evidence="6">Single-pass type II membrane protein</topology>
    </subcellularLocation>
</comment>
<dbReference type="InterPro" id="IPR000223">
    <property type="entry name" value="Pept_S26A_signal_pept_1"/>
</dbReference>
<name>A0ABZ0QTX1_9FIRM</name>
<dbReference type="CDD" id="cd06530">
    <property type="entry name" value="S26_SPase_I"/>
    <property type="match status" value="1"/>
</dbReference>
<evidence type="ECO:0000313" key="9">
    <source>
        <dbReference type="Proteomes" id="UP001304683"/>
    </source>
</evidence>
<evidence type="ECO:0000313" key="8">
    <source>
        <dbReference type="EMBL" id="WPD19955.1"/>
    </source>
</evidence>
<proteinExistence type="inferred from homology"/>
<comment type="similarity">
    <text evidence="3 6">Belongs to the peptidase S26 family.</text>
</comment>
<evidence type="ECO:0000256" key="2">
    <source>
        <dbReference type="ARBA" id="ARBA00004401"/>
    </source>
</evidence>
<evidence type="ECO:0000256" key="1">
    <source>
        <dbReference type="ARBA" id="ARBA00000677"/>
    </source>
</evidence>
<evidence type="ECO:0000256" key="5">
    <source>
        <dbReference type="ARBA" id="ARBA00022801"/>
    </source>
</evidence>
<organism evidence="8 9">
    <name type="scientific">Thermaerobacter composti</name>
    <dbReference type="NCBI Taxonomy" id="554949"/>
    <lineage>
        <taxon>Bacteria</taxon>
        <taxon>Bacillati</taxon>
        <taxon>Bacillota</taxon>
        <taxon>Clostridia</taxon>
        <taxon>Eubacteriales</taxon>
        <taxon>Clostridiales Family XVII. Incertae Sedis</taxon>
        <taxon>Thermaerobacter</taxon>
    </lineage>
</organism>